<organism evidence="2 3">
    <name type="scientific">Trifolium pratense</name>
    <name type="common">Red clover</name>
    <dbReference type="NCBI Taxonomy" id="57577"/>
    <lineage>
        <taxon>Eukaryota</taxon>
        <taxon>Viridiplantae</taxon>
        <taxon>Streptophyta</taxon>
        <taxon>Embryophyta</taxon>
        <taxon>Tracheophyta</taxon>
        <taxon>Spermatophyta</taxon>
        <taxon>Magnoliopsida</taxon>
        <taxon>eudicotyledons</taxon>
        <taxon>Gunneridae</taxon>
        <taxon>Pentapetalae</taxon>
        <taxon>rosids</taxon>
        <taxon>fabids</taxon>
        <taxon>Fabales</taxon>
        <taxon>Fabaceae</taxon>
        <taxon>Papilionoideae</taxon>
        <taxon>50 kb inversion clade</taxon>
        <taxon>NPAAA clade</taxon>
        <taxon>Hologalegina</taxon>
        <taxon>IRL clade</taxon>
        <taxon>Trifolieae</taxon>
        <taxon>Trifolium</taxon>
    </lineage>
</organism>
<gene>
    <name evidence="2" type="ORF">L195_g026937</name>
</gene>
<accession>A0A2K3KXR6</accession>
<evidence type="ECO:0000256" key="1">
    <source>
        <dbReference type="SAM" id="SignalP"/>
    </source>
</evidence>
<dbReference type="EMBL" id="ASHM01022834">
    <property type="protein sequence ID" value="PNX71066.1"/>
    <property type="molecule type" value="Genomic_DNA"/>
</dbReference>
<name>A0A2K3KXR6_TRIPR</name>
<sequence>RFIVALILIVFTILKIEEDEGDDVGKVLQFCSTAAGTPNSGNGGHTAEVISGIEAAGELAPIVEINSSTRERNGELDLVFVSRFGAVVVGACYKNSEILSISIAMQLWLNAQGLCSVPNYLANRSFKSYHFHALTNGGLCFIPVWPTILKARMGVCVLYQYGRLYSRLLGYSILPDGTSMLIPLY</sequence>
<evidence type="ECO:0000313" key="2">
    <source>
        <dbReference type="EMBL" id="PNX71066.1"/>
    </source>
</evidence>
<dbReference type="Proteomes" id="UP000236291">
    <property type="component" value="Unassembled WGS sequence"/>
</dbReference>
<protein>
    <submittedName>
        <fullName evidence="2">Uncharacterized protein</fullName>
    </submittedName>
</protein>
<reference evidence="2 3" key="2">
    <citation type="journal article" date="2017" name="Front. Plant Sci.">
        <title>Gene Classification and Mining of Molecular Markers Useful in Red Clover (Trifolium pratense) Breeding.</title>
        <authorList>
            <person name="Istvanek J."/>
            <person name="Dluhosova J."/>
            <person name="Dluhos P."/>
            <person name="Patkova L."/>
            <person name="Nedelnik J."/>
            <person name="Repkova J."/>
        </authorList>
    </citation>
    <scope>NUCLEOTIDE SEQUENCE [LARGE SCALE GENOMIC DNA]</scope>
    <source>
        <strain evidence="3">cv. Tatra</strain>
        <tissue evidence="2">Young leaves</tissue>
    </source>
</reference>
<keyword evidence="1" id="KW-0732">Signal</keyword>
<evidence type="ECO:0000313" key="3">
    <source>
        <dbReference type="Proteomes" id="UP000236291"/>
    </source>
</evidence>
<proteinExistence type="predicted"/>
<dbReference type="AlphaFoldDB" id="A0A2K3KXR6"/>
<feature type="chain" id="PRO_5014451862" evidence="1">
    <location>
        <begin position="22"/>
        <end position="185"/>
    </location>
</feature>
<reference evidence="2 3" key="1">
    <citation type="journal article" date="2014" name="Am. J. Bot.">
        <title>Genome assembly and annotation for red clover (Trifolium pratense; Fabaceae).</title>
        <authorList>
            <person name="Istvanek J."/>
            <person name="Jaros M."/>
            <person name="Krenek A."/>
            <person name="Repkova J."/>
        </authorList>
    </citation>
    <scope>NUCLEOTIDE SEQUENCE [LARGE SCALE GENOMIC DNA]</scope>
    <source>
        <strain evidence="3">cv. Tatra</strain>
        <tissue evidence="2">Young leaves</tissue>
    </source>
</reference>
<comment type="caution">
    <text evidence="2">The sequence shown here is derived from an EMBL/GenBank/DDBJ whole genome shotgun (WGS) entry which is preliminary data.</text>
</comment>
<feature type="signal peptide" evidence="1">
    <location>
        <begin position="1"/>
        <end position="21"/>
    </location>
</feature>
<feature type="non-terminal residue" evidence="2">
    <location>
        <position position="1"/>
    </location>
</feature>